<evidence type="ECO:0000256" key="1">
    <source>
        <dbReference type="SAM" id="MobiDB-lite"/>
    </source>
</evidence>
<organism evidence="2">
    <name type="scientific">Siphoviridae sp. ctTC45</name>
    <dbReference type="NCBI Taxonomy" id="2827573"/>
    <lineage>
        <taxon>Viruses</taxon>
        <taxon>Duplodnaviria</taxon>
        <taxon>Heunggongvirae</taxon>
        <taxon>Uroviricota</taxon>
        <taxon>Caudoviricetes</taxon>
    </lineage>
</organism>
<evidence type="ECO:0000313" key="2">
    <source>
        <dbReference type="EMBL" id="DAD72245.1"/>
    </source>
</evidence>
<reference evidence="2" key="1">
    <citation type="journal article" date="2021" name="Proc. Natl. Acad. Sci. U.S.A.">
        <title>A Catalog of Tens of Thousands of Viruses from Human Metagenomes Reveals Hidden Associations with Chronic Diseases.</title>
        <authorList>
            <person name="Tisza M.J."/>
            <person name="Buck C.B."/>
        </authorList>
    </citation>
    <scope>NUCLEOTIDE SEQUENCE</scope>
    <source>
        <strain evidence="2">CtTC45</strain>
    </source>
</reference>
<dbReference type="EMBL" id="BK015895">
    <property type="protein sequence ID" value="DAD72245.1"/>
    <property type="molecule type" value="Genomic_DNA"/>
</dbReference>
<protein>
    <submittedName>
        <fullName evidence="2">MqsA</fullName>
    </submittedName>
</protein>
<feature type="region of interest" description="Disordered" evidence="1">
    <location>
        <begin position="1"/>
        <end position="20"/>
    </location>
</feature>
<name>A0A8S5LQC0_9CAUD</name>
<sequence>MGKKRRKKRKMNKAQKRACVLPEINRPKNRKPKQRPNPLFFCEKRHFEIDSMIAKGTAIFVGEHQCVSQEIKVINFDGILINDNGENVSVPLKRCIMCGKTIIQPDIMKGICKNNSFSLYHFMGAHHGEEFNKTNIKIHDITPKHFLTRTNIGKLCVKDGHKLTDIKARIKVLSSNGQVNEVIIPAAHCERCDKYYILESHYQMVKKQGVIICKVVEEKFWRRDNNGISYSNLNKESVLHIMGYNVSEVIGLTSIQRHRILEMIVDEHILSRMEICNHLNWLIERNSYRDNFKYAIEKWTDDREYIANYNTKDMKIVDVGIVTRRTYKKQ</sequence>
<accession>A0A8S5LQC0</accession>
<proteinExistence type="predicted"/>
<feature type="compositionally biased region" description="Basic residues" evidence="1">
    <location>
        <begin position="1"/>
        <end position="16"/>
    </location>
</feature>